<feature type="region of interest" description="Disordered" evidence="1">
    <location>
        <begin position="68"/>
        <end position="88"/>
    </location>
</feature>
<evidence type="ECO:0000256" key="1">
    <source>
        <dbReference type="SAM" id="MobiDB-lite"/>
    </source>
</evidence>
<sequence>MKDKIRRILDLVRGGKLSLDDASPLLVALSPRLALSPSDHEFIASLLGRPELDSAQVAEHLMLLRGVREGTTTPPRPPQAPPFSGSLGDPFGARFGENMESLMGRVTRQVEQAVTERLGAAGRERAPEDRPRLLVISVESAGGDEYSANLPLNLAPHLDKLIPPHGREALASAGLSIEALQLLIEAGPPPGQLISAEDSGGNSVQISIK</sequence>
<dbReference type="Proteomes" id="UP000007575">
    <property type="component" value="Chromosome"/>
</dbReference>
<name>H8GS54_DEIGI</name>
<protein>
    <submittedName>
        <fullName evidence="2">Uncharacterized protein</fullName>
    </submittedName>
</protein>
<dbReference type="RefSeq" id="WP_014683432.1">
    <property type="nucleotide sequence ID" value="NC_017790.1"/>
</dbReference>
<dbReference type="AlphaFoldDB" id="H8GS54"/>
<dbReference type="HOGENOM" id="CLU_1330125_0_0_0"/>
<evidence type="ECO:0000313" key="2">
    <source>
        <dbReference type="EMBL" id="AFD23949.1"/>
    </source>
</evidence>
<dbReference type="PATRIC" id="fig|745776.4.peg.23"/>
<dbReference type="OrthoDB" id="63827at2"/>
<evidence type="ECO:0000313" key="3">
    <source>
        <dbReference type="Proteomes" id="UP000007575"/>
    </source>
</evidence>
<keyword evidence="3" id="KW-1185">Reference proteome</keyword>
<reference evidence="2 3" key="1">
    <citation type="journal article" date="2012" name="PLoS ONE">
        <title>Genome sequence and transcriptome analysis of the radioresistant bacterium Deinococcus gobiensis: insights into the extreme environmental adaptations.</title>
        <authorList>
            <person name="Yuan M."/>
            <person name="Chen M."/>
            <person name="Zhang W."/>
            <person name="Lu W."/>
            <person name="Wang J."/>
            <person name="Yang M."/>
            <person name="Zhao P."/>
            <person name="Tang R."/>
            <person name="Li X."/>
            <person name="Hao Y."/>
            <person name="Zhou Z."/>
            <person name="Zhan Y."/>
            <person name="Yu H."/>
            <person name="Teng C."/>
            <person name="Yan Y."/>
            <person name="Ping S."/>
            <person name="Wang Y."/>
            <person name="Lin M."/>
        </authorList>
    </citation>
    <scope>NUCLEOTIDE SEQUENCE [LARGE SCALE GENOMIC DNA]</scope>
    <source>
        <strain evidence="2 3">I-0</strain>
    </source>
</reference>
<organism evidence="2 3">
    <name type="scientific">Deinococcus gobiensis (strain DSM 21396 / JCM 16679 / CGMCC 1.7299 / I-0)</name>
    <dbReference type="NCBI Taxonomy" id="745776"/>
    <lineage>
        <taxon>Bacteria</taxon>
        <taxon>Thermotogati</taxon>
        <taxon>Deinococcota</taxon>
        <taxon>Deinococci</taxon>
        <taxon>Deinococcales</taxon>
        <taxon>Deinococcaceae</taxon>
        <taxon>Deinococcus</taxon>
    </lineage>
</organism>
<dbReference type="EMBL" id="CP002191">
    <property type="protein sequence ID" value="AFD23949.1"/>
    <property type="molecule type" value="Genomic_DNA"/>
</dbReference>
<dbReference type="STRING" id="745776.DGo_CA0022"/>
<gene>
    <name evidence="2" type="ordered locus">DGo_CA0022</name>
</gene>
<proteinExistence type="predicted"/>
<dbReference type="eggNOG" id="ENOG50330BD">
    <property type="taxonomic scope" value="Bacteria"/>
</dbReference>
<accession>H8GS54</accession>
<dbReference type="KEGG" id="dgo:DGo_CA0022"/>